<feature type="transmembrane region" description="Helical" evidence="2">
    <location>
        <begin position="781"/>
        <end position="808"/>
    </location>
</feature>
<name>A0A0D2NGH1_HYPSF</name>
<sequence>MSQSNSEPTDASAPSSSAPEIITVRTITSDRQPPQDSTSLPLSLPTASTSNSYTAPRENARVLQPFSSTSSSSARNKSPLRHSVTSQDAGPPPPGAFRGPPQPVSSSSARIGSPASAAVTTNLNASTSSPRVQPAHHRSPGSAGTVYVSAMHSSPAPMSFAGSPALPAGFQPYPSAQPPQFARPFIPRSQSHNIYPNNESSQSLAAPGKEPGFSGMRPQSSPSYYPTYDDWPHSRLNQPSSSSSQRPRPIFAPSNVPPVKPPVPIIPDMPSQRPGSYASPGPMNTESYPPEMPSAYPEYRYQRTPSRRPTMDAYVANDPFRSHNQKDTTTVDSNVTFDDIPVAPSADSYAPRRYMTPSNSRPTIVSAPPIPIPPYPTQPPVIPVPSEYIDDYNGIYRPTTGSGQSASNPQPGVPPMYGVTPPVRPPFSQVDPKRSEYPLTNPSVDDPGRVTDSGLGIDLNQGGGDGDEESRGSPIRTSDPAQPTIIEVDEPQVDDGNSAAGDDQTTRPARWNPDVPLNPVRRPTDESWFYPDPYDYHPADTENIYTSPYIPFPDSNIYLGHMDPVSDHAGFWSRVGGMFRGLLPQKSTKFDYAPAIELESQQAPYRTAAAFVGKTLPRQIYLHLLLRLPSLYFSRVARIFEEADLTLPEIKKMALETASQGSPDSFDALSFEAGITAVPPQYERLKTTWESFIDSVMREWKTFNIISVLLLSAILTILQISGAADDPVTRYLAFLSLMCALMSLLFGCMYIIRFGSMRKTYKAAEWALEAKKSKTVIWWNVWVLLAMPAIWLTWSIVLYIACIMSFIWRTNAQDTQIPPVLSHLGLLLIRILLSCVLGLGFVYGTLVISTFSRYGEAMDKAWKRRIDGWVQEKKFAHAPTPYPPPQPYYTPSVPMPYGEPSDQAPYDNQAPTLPPSWYNPYKPPQPIQAAPYTKKSYKRPKSPLESDGNEDSTSSTLYATQSNTLYNKISTFRPEEDMADNFPVFKGPVYISDHPLPRPPLPRAISENSRFDPYAPRKAGLAVPPPPDLPPIPGSAIPPVRVSGPPTDDDDRTPNEYEYASRPHSFAMEEEEEEEEEPETRVRFRSPLISAKASSFGGSDPDSDPGRPVSSDPWMGRVPSPSAQESSAEVSPSAQEFYSPQESSPAHESTFRSNTPSPNLATHENEEAPNAVASTSSQNLAQASA</sequence>
<feature type="transmembrane region" description="Helical" evidence="2">
    <location>
        <begin position="730"/>
        <end position="752"/>
    </location>
</feature>
<accession>A0A0D2NGH1</accession>
<feature type="compositionally biased region" description="Polar residues" evidence="1">
    <location>
        <begin position="188"/>
        <end position="204"/>
    </location>
</feature>
<keyword evidence="4" id="KW-1185">Reference proteome</keyword>
<feature type="compositionally biased region" description="Low complexity" evidence="1">
    <location>
        <begin position="1094"/>
        <end position="1113"/>
    </location>
</feature>
<keyword evidence="2" id="KW-0812">Transmembrane</keyword>
<feature type="compositionally biased region" description="Polar residues" evidence="1">
    <location>
        <begin position="119"/>
        <end position="131"/>
    </location>
</feature>
<dbReference type="OrthoDB" id="3067801at2759"/>
<dbReference type="Proteomes" id="UP000054270">
    <property type="component" value="Unassembled WGS sequence"/>
</dbReference>
<evidence type="ECO:0000313" key="3">
    <source>
        <dbReference type="EMBL" id="KJA18069.1"/>
    </source>
</evidence>
<dbReference type="STRING" id="945553.A0A0D2NGH1"/>
<reference evidence="4" key="1">
    <citation type="submission" date="2014-04" db="EMBL/GenBank/DDBJ databases">
        <title>Evolutionary Origins and Diversification of the Mycorrhizal Mutualists.</title>
        <authorList>
            <consortium name="DOE Joint Genome Institute"/>
            <consortium name="Mycorrhizal Genomics Consortium"/>
            <person name="Kohler A."/>
            <person name="Kuo A."/>
            <person name="Nagy L.G."/>
            <person name="Floudas D."/>
            <person name="Copeland A."/>
            <person name="Barry K.W."/>
            <person name="Cichocki N."/>
            <person name="Veneault-Fourrey C."/>
            <person name="LaButti K."/>
            <person name="Lindquist E.A."/>
            <person name="Lipzen A."/>
            <person name="Lundell T."/>
            <person name="Morin E."/>
            <person name="Murat C."/>
            <person name="Riley R."/>
            <person name="Ohm R."/>
            <person name="Sun H."/>
            <person name="Tunlid A."/>
            <person name="Henrissat B."/>
            <person name="Grigoriev I.V."/>
            <person name="Hibbett D.S."/>
            <person name="Martin F."/>
        </authorList>
    </citation>
    <scope>NUCLEOTIDE SEQUENCE [LARGE SCALE GENOMIC DNA]</scope>
    <source>
        <strain evidence="4">FD-334 SS-4</strain>
    </source>
</reference>
<dbReference type="EMBL" id="KN817594">
    <property type="protein sequence ID" value="KJA18069.1"/>
    <property type="molecule type" value="Genomic_DNA"/>
</dbReference>
<feature type="compositionally biased region" description="Polar residues" evidence="1">
    <location>
        <begin position="1172"/>
        <end position="1185"/>
    </location>
</feature>
<feature type="transmembrane region" description="Helical" evidence="2">
    <location>
        <begin position="703"/>
        <end position="724"/>
    </location>
</feature>
<feature type="compositionally biased region" description="Low complexity" evidence="1">
    <location>
        <begin position="105"/>
        <end position="118"/>
    </location>
</feature>
<keyword evidence="2" id="KW-1133">Transmembrane helix</keyword>
<feature type="compositionally biased region" description="Pro residues" evidence="1">
    <location>
        <begin position="90"/>
        <end position="103"/>
    </location>
</feature>
<feature type="compositionally biased region" description="Pro residues" evidence="1">
    <location>
        <begin position="368"/>
        <end position="383"/>
    </location>
</feature>
<evidence type="ECO:0000313" key="4">
    <source>
        <dbReference type="Proteomes" id="UP000054270"/>
    </source>
</evidence>
<protein>
    <submittedName>
        <fullName evidence="3">Uncharacterized protein</fullName>
    </submittedName>
</protein>
<feature type="compositionally biased region" description="Low complexity" evidence="1">
    <location>
        <begin position="34"/>
        <end position="52"/>
    </location>
</feature>
<feature type="compositionally biased region" description="Pro residues" evidence="1">
    <location>
        <begin position="255"/>
        <end position="267"/>
    </location>
</feature>
<evidence type="ECO:0000256" key="1">
    <source>
        <dbReference type="SAM" id="MobiDB-lite"/>
    </source>
</evidence>
<feature type="compositionally biased region" description="Pro residues" evidence="1">
    <location>
        <begin position="1023"/>
        <end position="1033"/>
    </location>
</feature>
<feature type="compositionally biased region" description="Polar residues" evidence="1">
    <location>
        <begin position="399"/>
        <end position="410"/>
    </location>
</feature>
<feature type="compositionally biased region" description="Acidic residues" evidence="1">
    <location>
        <begin position="1068"/>
        <end position="1078"/>
    </location>
</feature>
<organism evidence="3 4">
    <name type="scientific">Hypholoma sublateritium (strain FD-334 SS-4)</name>
    <dbReference type="NCBI Taxonomy" id="945553"/>
    <lineage>
        <taxon>Eukaryota</taxon>
        <taxon>Fungi</taxon>
        <taxon>Dikarya</taxon>
        <taxon>Basidiomycota</taxon>
        <taxon>Agaricomycotina</taxon>
        <taxon>Agaricomycetes</taxon>
        <taxon>Agaricomycetidae</taxon>
        <taxon>Agaricales</taxon>
        <taxon>Agaricineae</taxon>
        <taxon>Strophariaceae</taxon>
        <taxon>Hypholoma</taxon>
    </lineage>
</organism>
<feature type="compositionally biased region" description="Basic and acidic residues" evidence="1">
    <location>
        <begin position="1052"/>
        <end position="1061"/>
    </location>
</feature>
<proteinExistence type="predicted"/>
<feature type="compositionally biased region" description="Polar residues" evidence="1">
    <location>
        <begin position="327"/>
        <end position="336"/>
    </location>
</feature>
<evidence type="ECO:0000256" key="2">
    <source>
        <dbReference type="SAM" id="Phobius"/>
    </source>
</evidence>
<feature type="compositionally biased region" description="Low complexity" evidence="1">
    <location>
        <begin position="238"/>
        <end position="249"/>
    </location>
</feature>
<feature type="region of interest" description="Disordered" evidence="1">
    <location>
        <begin position="1"/>
        <end position="524"/>
    </location>
</feature>
<gene>
    <name evidence="3" type="ORF">HYPSUDRAFT_45651</name>
</gene>
<feature type="compositionally biased region" description="Polar residues" evidence="1">
    <location>
        <begin position="1121"/>
        <end position="1162"/>
    </location>
</feature>
<feature type="region of interest" description="Disordered" evidence="1">
    <location>
        <begin position="899"/>
        <end position="959"/>
    </location>
</feature>
<keyword evidence="2" id="KW-0472">Membrane</keyword>
<dbReference type="AlphaFoldDB" id="A0A0D2NGH1"/>
<feature type="transmembrane region" description="Helical" evidence="2">
    <location>
        <begin position="828"/>
        <end position="855"/>
    </location>
</feature>
<feature type="region of interest" description="Disordered" evidence="1">
    <location>
        <begin position="1000"/>
        <end position="1185"/>
    </location>
</feature>